<keyword evidence="2" id="KW-1185">Reference proteome</keyword>
<protein>
    <submittedName>
        <fullName evidence="1">Uncharacterized protein</fullName>
    </submittedName>
</protein>
<gene>
    <name evidence="1" type="ORF">Taro_026664</name>
</gene>
<feature type="non-terminal residue" evidence="1">
    <location>
        <position position="1"/>
    </location>
</feature>
<organism evidence="1 2">
    <name type="scientific">Colocasia esculenta</name>
    <name type="common">Wild taro</name>
    <name type="synonym">Arum esculentum</name>
    <dbReference type="NCBI Taxonomy" id="4460"/>
    <lineage>
        <taxon>Eukaryota</taxon>
        <taxon>Viridiplantae</taxon>
        <taxon>Streptophyta</taxon>
        <taxon>Embryophyta</taxon>
        <taxon>Tracheophyta</taxon>
        <taxon>Spermatophyta</taxon>
        <taxon>Magnoliopsida</taxon>
        <taxon>Liliopsida</taxon>
        <taxon>Araceae</taxon>
        <taxon>Aroideae</taxon>
        <taxon>Colocasieae</taxon>
        <taxon>Colocasia</taxon>
    </lineage>
</organism>
<comment type="caution">
    <text evidence="1">The sequence shown here is derived from an EMBL/GenBank/DDBJ whole genome shotgun (WGS) entry which is preliminary data.</text>
</comment>
<sequence length="45" mass="4837">VWPIPDQLVLAAGNRASNMASDSMKKACYFLLQAIPEVLGCDLEG</sequence>
<dbReference type="AlphaFoldDB" id="A0A843VLA0"/>
<dbReference type="Proteomes" id="UP000652761">
    <property type="component" value="Unassembled WGS sequence"/>
</dbReference>
<proteinExistence type="predicted"/>
<accession>A0A843VLA0</accession>
<evidence type="ECO:0000313" key="2">
    <source>
        <dbReference type="Proteomes" id="UP000652761"/>
    </source>
</evidence>
<name>A0A843VLA0_COLES</name>
<reference evidence="1" key="1">
    <citation type="submission" date="2017-07" db="EMBL/GenBank/DDBJ databases">
        <title>Taro Niue Genome Assembly and Annotation.</title>
        <authorList>
            <person name="Atibalentja N."/>
            <person name="Keating K."/>
            <person name="Fields C.J."/>
        </authorList>
    </citation>
    <scope>NUCLEOTIDE SEQUENCE</scope>
    <source>
        <strain evidence="1">Niue_2</strain>
        <tissue evidence="1">Leaf</tissue>
    </source>
</reference>
<evidence type="ECO:0000313" key="1">
    <source>
        <dbReference type="EMBL" id="MQL94014.1"/>
    </source>
</evidence>
<dbReference type="EMBL" id="NMUH01001622">
    <property type="protein sequence ID" value="MQL94014.1"/>
    <property type="molecule type" value="Genomic_DNA"/>
</dbReference>